<dbReference type="PANTHER" id="PTHR19143">
    <property type="entry name" value="FIBRINOGEN/TENASCIN/ANGIOPOEITIN"/>
    <property type="match status" value="1"/>
</dbReference>
<feature type="signal peptide" evidence="2">
    <location>
        <begin position="1"/>
        <end position="23"/>
    </location>
</feature>
<reference evidence="4" key="1">
    <citation type="submission" date="2021-10" db="EMBL/GenBank/DDBJ databases">
        <title>Tropical sea cucumber genome reveals ecological adaptation and Cuvierian tubules defense mechanism.</title>
        <authorList>
            <person name="Chen T."/>
        </authorList>
    </citation>
    <scope>NUCLEOTIDE SEQUENCE</scope>
    <source>
        <strain evidence="4">Nanhai2018</strain>
        <tissue evidence="4">Muscle</tissue>
    </source>
</reference>
<evidence type="ECO:0000313" key="4">
    <source>
        <dbReference type="EMBL" id="KAJ8047510.1"/>
    </source>
</evidence>
<dbReference type="Proteomes" id="UP001152320">
    <property type="component" value="Chromosome 2"/>
</dbReference>
<dbReference type="SMART" id="SM00186">
    <property type="entry name" value="FBG"/>
    <property type="match status" value="1"/>
</dbReference>
<dbReference type="CDD" id="cd00087">
    <property type="entry name" value="FReD"/>
    <property type="match status" value="1"/>
</dbReference>
<protein>
    <submittedName>
        <fullName evidence="4">Angiopoietin-related protein 1</fullName>
    </submittedName>
</protein>
<evidence type="ECO:0000256" key="1">
    <source>
        <dbReference type="ARBA" id="ARBA00023157"/>
    </source>
</evidence>
<feature type="chain" id="PRO_5040281655" evidence="2">
    <location>
        <begin position="24"/>
        <end position="282"/>
    </location>
</feature>
<gene>
    <name evidence="4" type="ORF">HOLleu_06532</name>
</gene>
<dbReference type="AlphaFoldDB" id="A0A9Q1CMQ1"/>
<dbReference type="Gene3D" id="3.90.215.10">
    <property type="entry name" value="Gamma Fibrinogen, chain A, domain 1"/>
    <property type="match status" value="1"/>
</dbReference>
<dbReference type="NCBIfam" id="NF040941">
    <property type="entry name" value="GGGWT_bact"/>
    <property type="match status" value="1"/>
</dbReference>
<dbReference type="OrthoDB" id="6145874at2759"/>
<evidence type="ECO:0000313" key="5">
    <source>
        <dbReference type="Proteomes" id="UP001152320"/>
    </source>
</evidence>
<dbReference type="InterPro" id="IPR036056">
    <property type="entry name" value="Fibrinogen-like_C"/>
</dbReference>
<dbReference type="GO" id="GO:0005615">
    <property type="term" value="C:extracellular space"/>
    <property type="evidence" value="ECO:0007669"/>
    <property type="project" value="TreeGrafter"/>
</dbReference>
<keyword evidence="1" id="KW-1015">Disulfide bond</keyword>
<dbReference type="SUPFAM" id="SSF56496">
    <property type="entry name" value="Fibrinogen C-terminal domain-like"/>
    <property type="match status" value="1"/>
</dbReference>
<feature type="domain" description="Fibrinogen C-terminal" evidence="3">
    <location>
        <begin position="54"/>
        <end position="279"/>
    </location>
</feature>
<dbReference type="InterPro" id="IPR002181">
    <property type="entry name" value="Fibrinogen_a/b/g_C_dom"/>
</dbReference>
<organism evidence="4 5">
    <name type="scientific">Holothuria leucospilota</name>
    <name type="common">Black long sea cucumber</name>
    <name type="synonym">Mertensiothuria leucospilota</name>
    <dbReference type="NCBI Taxonomy" id="206669"/>
    <lineage>
        <taxon>Eukaryota</taxon>
        <taxon>Metazoa</taxon>
        <taxon>Echinodermata</taxon>
        <taxon>Eleutherozoa</taxon>
        <taxon>Echinozoa</taxon>
        <taxon>Holothuroidea</taxon>
        <taxon>Aspidochirotacea</taxon>
        <taxon>Aspidochirotida</taxon>
        <taxon>Holothuriidae</taxon>
        <taxon>Holothuria</taxon>
    </lineage>
</organism>
<evidence type="ECO:0000259" key="3">
    <source>
        <dbReference type="PROSITE" id="PS51406"/>
    </source>
</evidence>
<keyword evidence="2" id="KW-0732">Signal</keyword>
<dbReference type="InterPro" id="IPR050373">
    <property type="entry name" value="Fibrinogen_C-term_domain"/>
</dbReference>
<dbReference type="PROSITE" id="PS51406">
    <property type="entry name" value="FIBRINOGEN_C_2"/>
    <property type="match status" value="1"/>
</dbReference>
<keyword evidence="5" id="KW-1185">Reference proteome</keyword>
<dbReference type="EMBL" id="JAIZAY010000002">
    <property type="protein sequence ID" value="KAJ8047510.1"/>
    <property type="molecule type" value="Genomic_DNA"/>
</dbReference>
<comment type="caution">
    <text evidence="4">The sequence shown here is derived from an EMBL/GenBank/DDBJ whole genome shotgun (WGS) entry which is preliminary data.</text>
</comment>
<dbReference type="PANTHER" id="PTHR19143:SF185">
    <property type="entry name" value="ANGIOPOIETIN-RELATED PROTEIN 5"/>
    <property type="match status" value="1"/>
</dbReference>
<dbReference type="PROSITE" id="PS00514">
    <property type="entry name" value="FIBRINOGEN_C_1"/>
    <property type="match status" value="1"/>
</dbReference>
<dbReference type="Pfam" id="PF00147">
    <property type="entry name" value="Fibrinogen_C"/>
    <property type="match status" value="1"/>
</dbReference>
<dbReference type="InterPro" id="IPR014716">
    <property type="entry name" value="Fibrinogen_a/b/g_C_1"/>
</dbReference>
<proteinExistence type="predicted"/>
<accession>A0A9Q1CMQ1</accession>
<sequence>MYFPFFCYFLWWMLLMLSICVDAVQETTDGPLQPLPQELNNDDSEWCEDPFSSHVKCSRLRDCGDIKSSSFSTLLSGVYEIHPFGAPSAFQVYCDFDIDGGGWTVIQRRVDGSVDFERGWNDYKCGFGSLDSEFWLGNEKMSLMTAQRKYELRIELTGKESYPRHAKYSSFRIGDESTFYRLYLGTYSGNAGGKYNSLDYHRGMSFTTRDADHDNHGAGNCVTDEGHSGAWWFQACDQSNLNGVYGVDTDQRPGGIEWDGHPGGSNGLKFTEMKIRAVEVDR</sequence>
<evidence type="ECO:0000256" key="2">
    <source>
        <dbReference type="SAM" id="SignalP"/>
    </source>
</evidence>
<name>A0A9Q1CMQ1_HOLLE</name>
<dbReference type="InterPro" id="IPR020837">
    <property type="entry name" value="Fibrinogen_CS"/>
</dbReference>